<dbReference type="InterPro" id="IPR029006">
    <property type="entry name" value="ADF-H/Gelsolin-like_dom_sf"/>
</dbReference>
<gene>
    <name evidence="2" type="ORF">H4R26_001949</name>
</gene>
<dbReference type="OrthoDB" id="10249245at2759"/>
<keyword evidence="3" id="KW-1185">Reference proteome</keyword>
<comment type="caution">
    <text evidence="2">The sequence shown here is derived from an EMBL/GenBank/DDBJ whole genome shotgun (WGS) entry which is preliminary data.</text>
</comment>
<dbReference type="InterPro" id="IPR002108">
    <property type="entry name" value="ADF-H"/>
</dbReference>
<dbReference type="Pfam" id="PF00241">
    <property type="entry name" value="Cofilin_ADF"/>
    <property type="match status" value="1"/>
</dbReference>
<dbReference type="GO" id="GO:0003779">
    <property type="term" value="F:actin binding"/>
    <property type="evidence" value="ECO:0007669"/>
    <property type="project" value="InterPro"/>
</dbReference>
<dbReference type="AlphaFoldDB" id="A0A9W8BFH7"/>
<evidence type="ECO:0000259" key="1">
    <source>
        <dbReference type="PROSITE" id="PS51263"/>
    </source>
</evidence>
<accession>A0A9W8BFH7</accession>
<dbReference type="PROSITE" id="PS51263">
    <property type="entry name" value="ADF_H"/>
    <property type="match status" value="1"/>
</dbReference>
<organism evidence="2 3">
    <name type="scientific">Coemansia thaxteri</name>
    <dbReference type="NCBI Taxonomy" id="2663907"/>
    <lineage>
        <taxon>Eukaryota</taxon>
        <taxon>Fungi</taxon>
        <taxon>Fungi incertae sedis</taxon>
        <taxon>Zoopagomycota</taxon>
        <taxon>Kickxellomycotina</taxon>
        <taxon>Kickxellomycetes</taxon>
        <taxon>Kickxellales</taxon>
        <taxon>Kickxellaceae</taxon>
        <taxon>Coemansia</taxon>
    </lineage>
</organism>
<dbReference type="SUPFAM" id="SSF55753">
    <property type="entry name" value="Actin depolymerizing proteins"/>
    <property type="match status" value="1"/>
</dbReference>
<name>A0A9W8BFH7_9FUNG</name>
<evidence type="ECO:0000313" key="3">
    <source>
        <dbReference type="Proteomes" id="UP001150907"/>
    </source>
</evidence>
<dbReference type="Gene3D" id="3.40.20.10">
    <property type="entry name" value="Severin"/>
    <property type="match status" value="1"/>
</dbReference>
<sequence length="145" mass="16699">MSLFPKAPKYTAAYSALIDSIGVDKKDIEYKFDGAACLTNICMFDMCIPGSFVFALDQSTKALNLVETLNSEKVHEVCSVLPPTSCRYFVFQRSFTRAMRHRVAVHVVAWLPQQAEVRERVLYKRQIKDLCAQLRRVDHKFEIYN</sequence>
<protein>
    <recommendedName>
        <fullName evidence="1">ADF-H domain-containing protein</fullName>
    </recommendedName>
</protein>
<dbReference type="EMBL" id="JANBQF010000101">
    <property type="protein sequence ID" value="KAJ2005436.1"/>
    <property type="molecule type" value="Genomic_DNA"/>
</dbReference>
<reference evidence="2" key="1">
    <citation type="submission" date="2022-07" db="EMBL/GenBank/DDBJ databases">
        <title>Phylogenomic reconstructions and comparative analyses of Kickxellomycotina fungi.</title>
        <authorList>
            <person name="Reynolds N.K."/>
            <person name="Stajich J.E."/>
            <person name="Barry K."/>
            <person name="Grigoriev I.V."/>
            <person name="Crous P."/>
            <person name="Smith M.E."/>
        </authorList>
    </citation>
    <scope>NUCLEOTIDE SEQUENCE</scope>
    <source>
        <strain evidence="2">IMI 214461</strain>
    </source>
</reference>
<evidence type="ECO:0000313" key="2">
    <source>
        <dbReference type="EMBL" id="KAJ2005436.1"/>
    </source>
</evidence>
<feature type="domain" description="ADF-H" evidence="1">
    <location>
        <begin position="20"/>
        <end position="145"/>
    </location>
</feature>
<dbReference type="Proteomes" id="UP001150907">
    <property type="component" value="Unassembled WGS sequence"/>
</dbReference>
<proteinExistence type="predicted"/>